<dbReference type="RefSeq" id="WP_066615382.1">
    <property type="nucleotide sequence ID" value="NZ_JBHSYQ010000003.1"/>
</dbReference>
<evidence type="ECO:0008006" key="5">
    <source>
        <dbReference type="Google" id="ProtNLM"/>
    </source>
</evidence>
<feature type="region of interest" description="Disordered" evidence="1">
    <location>
        <begin position="23"/>
        <end position="51"/>
    </location>
</feature>
<protein>
    <recommendedName>
        <fullName evidence="5">Lipoprotein</fullName>
    </recommendedName>
</protein>
<accession>A0ABW2DHY9</accession>
<organism evidence="3 4">
    <name type="scientific">Rufibacter roseus</name>
    <dbReference type="NCBI Taxonomy" id="1567108"/>
    <lineage>
        <taxon>Bacteria</taxon>
        <taxon>Pseudomonadati</taxon>
        <taxon>Bacteroidota</taxon>
        <taxon>Cytophagia</taxon>
        <taxon>Cytophagales</taxon>
        <taxon>Hymenobacteraceae</taxon>
        <taxon>Rufibacter</taxon>
    </lineage>
</organism>
<dbReference type="PROSITE" id="PS51257">
    <property type="entry name" value="PROKAR_LIPOPROTEIN"/>
    <property type="match status" value="1"/>
</dbReference>
<name>A0ABW2DHY9_9BACT</name>
<reference evidence="4" key="1">
    <citation type="journal article" date="2019" name="Int. J. Syst. Evol. Microbiol.">
        <title>The Global Catalogue of Microorganisms (GCM) 10K type strain sequencing project: providing services to taxonomists for standard genome sequencing and annotation.</title>
        <authorList>
            <consortium name="The Broad Institute Genomics Platform"/>
            <consortium name="The Broad Institute Genome Sequencing Center for Infectious Disease"/>
            <person name="Wu L."/>
            <person name="Ma J."/>
        </authorList>
    </citation>
    <scope>NUCLEOTIDE SEQUENCE [LARGE SCALE GENOMIC DNA]</scope>
    <source>
        <strain evidence="4">CGMCC 4.7393</strain>
    </source>
</reference>
<keyword evidence="2" id="KW-0732">Signal</keyword>
<comment type="caution">
    <text evidence="3">The sequence shown here is derived from an EMBL/GenBank/DDBJ whole genome shotgun (WGS) entry which is preliminary data.</text>
</comment>
<keyword evidence="4" id="KW-1185">Reference proteome</keyword>
<evidence type="ECO:0000313" key="3">
    <source>
        <dbReference type="EMBL" id="MFC6997225.1"/>
    </source>
</evidence>
<evidence type="ECO:0000256" key="2">
    <source>
        <dbReference type="SAM" id="SignalP"/>
    </source>
</evidence>
<sequence length="242" mass="27148">MKKSLSLLSLSMLLMLGCQPQTNTQGNTTASDTVSTVSQPATSTTPSRQEQQRQAEVMAKDTLNAVQEEVVKKTSNASFETFFQNFMNIIQRQDAAGFNQLIDAQRGLYTIETTGTMPNFYHIKDISKHRLSNFNKPFFSIREEIKSCNLKEVKTLPKVNCQGDSDMYTQKGCFVADGSEFQEARIHQFASLPEAENERIDKTLPLISKSVLHTGSGYKFYFGQVNGQWKVLFINLMAPCSA</sequence>
<gene>
    <name evidence="3" type="ORF">ACFQHR_06290</name>
</gene>
<proteinExistence type="predicted"/>
<evidence type="ECO:0000313" key="4">
    <source>
        <dbReference type="Proteomes" id="UP001596405"/>
    </source>
</evidence>
<dbReference type="Proteomes" id="UP001596405">
    <property type="component" value="Unassembled WGS sequence"/>
</dbReference>
<evidence type="ECO:0000256" key="1">
    <source>
        <dbReference type="SAM" id="MobiDB-lite"/>
    </source>
</evidence>
<dbReference type="EMBL" id="JBHSYQ010000003">
    <property type="protein sequence ID" value="MFC6997225.1"/>
    <property type="molecule type" value="Genomic_DNA"/>
</dbReference>
<feature type="signal peptide" evidence="2">
    <location>
        <begin position="1"/>
        <end position="20"/>
    </location>
</feature>
<feature type="chain" id="PRO_5046281707" description="Lipoprotein" evidence="2">
    <location>
        <begin position="21"/>
        <end position="242"/>
    </location>
</feature>